<evidence type="ECO:0000259" key="3">
    <source>
        <dbReference type="Pfam" id="PF13863"/>
    </source>
</evidence>
<dbReference type="Pfam" id="PF13863">
    <property type="entry name" value="DUF4200"/>
    <property type="match status" value="1"/>
</dbReference>
<evidence type="ECO:0000313" key="4">
    <source>
        <dbReference type="EMBL" id="CAE0154552.1"/>
    </source>
</evidence>
<evidence type="ECO:0000256" key="1">
    <source>
        <dbReference type="ARBA" id="ARBA00023054"/>
    </source>
</evidence>
<name>A0A7S3C782_9VIRI</name>
<protein>
    <recommendedName>
        <fullName evidence="3">DUF4200 domain-containing protein</fullName>
    </recommendedName>
</protein>
<gene>
    <name evidence="4" type="ORF">PSIN1315_LOCUS14724</name>
</gene>
<feature type="domain" description="DUF4200" evidence="3">
    <location>
        <begin position="29"/>
        <end position="146"/>
    </location>
</feature>
<proteinExistence type="predicted"/>
<dbReference type="AlphaFoldDB" id="A0A7S3C782"/>
<dbReference type="InterPro" id="IPR051147">
    <property type="entry name" value="CFAP_domain-containing"/>
</dbReference>
<sequence>MTFLTQLAGEQYEDYQRRAITTTSQSTLLLQKRKAMKQVQSELDRKKREYETRMRACREKESALAARQERIRESVVKFEKFVSENDGKRARALKKERDEIHARRQKDAEIIVLRQQMMELTGQKVDYEGLLAKLSVYEAYLEGVLSEQEEWHEVNDLLMRHATLTASNADLKEVVTTQDDATEVMRSQLATYTKEAEDRILVQTSQIAHEQKRMERLKAASDKHDQMMQVRESKHIESHRVLGEAKCAITNIFNRCRKQQQPQSRRLNDIARLDVIMQRLKDLADVARQA</sequence>
<keyword evidence="1 2" id="KW-0175">Coiled coil</keyword>
<dbReference type="InterPro" id="IPR025252">
    <property type="entry name" value="DUF4200"/>
</dbReference>
<dbReference type="PANTHER" id="PTHR21683:SF2">
    <property type="entry name" value="COILED-COIL DOMAIN-CONTAINING PROTEIN 42 LIKE-2-LIKE"/>
    <property type="match status" value="1"/>
</dbReference>
<dbReference type="PANTHER" id="PTHR21683">
    <property type="entry name" value="COILED-COIL DOMAIN-CONTAINING PROTEIN 42 LIKE-2-LIKE-RELATED"/>
    <property type="match status" value="1"/>
</dbReference>
<feature type="coiled-coil region" evidence="2">
    <location>
        <begin position="29"/>
        <end position="60"/>
    </location>
</feature>
<dbReference type="EMBL" id="HBHY01022940">
    <property type="protein sequence ID" value="CAE0154552.1"/>
    <property type="molecule type" value="Transcribed_RNA"/>
</dbReference>
<reference evidence="4" key="1">
    <citation type="submission" date="2021-01" db="EMBL/GenBank/DDBJ databases">
        <authorList>
            <person name="Corre E."/>
            <person name="Pelletier E."/>
            <person name="Niang G."/>
            <person name="Scheremetjew M."/>
            <person name="Finn R."/>
            <person name="Kale V."/>
            <person name="Holt S."/>
            <person name="Cochrane G."/>
            <person name="Meng A."/>
            <person name="Brown T."/>
            <person name="Cohen L."/>
        </authorList>
    </citation>
    <scope>NUCLEOTIDE SEQUENCE</scope>
    <source>
        <strain evidence="4">RCC927</strain>
    </source>
</reference>
<organism evidence="4">
    <name type="scientific">Prasinoderma singulare</name>
    <dbReference type="NCBI Taxonomy" id="676789"/>
    <lineage>
        <taxon>Eukaryota</taxon>
        <taxon>Viridiplantae</taxon>
        <taxon>Prasinodermophyta</taxon>
        <taxon>Prasinodermophyceae</taxon>
        <taxon>Prasinodermales</taxon>
        <taxon>Prasinodermaceae</taxon>
        <taxon>Prasinoderma</taxon>
    </lineage>
</organism>
<dbReference type="GO" id="GO:0005856">
    <property type="term" value="C:cytoskeleton"/>
    <property type="evidence" value="ECO:0007669"/>
    <property type="project" value="UniProtKB-ARBA"/>
</dbReference>
<evidence type="ECO:0000256" key="2">
    <source>
        <dbReference type="SAM" id="Coils"/>
    </source>
</evidence>
<accession>A0A7S3C782</accession>